<dbReference type="PANTHER" id="PTHR11552:SF201">
    <property type="entry name" value="GLUCOSE-METHANOL-CHOLINE OXIDOREDUCTASE N-TERMINAL DOMAIN-CONTAINING PROTEIN"/>
    <property type="match status" value="1"/>
</dbReference>
<comment type="similarity">
    <text evidence="2">Belongs to the GMC oxidoreductase family.</text>
</comment>
<evidence type="ECO:0000313" key="13">
    <source>
        <dbReference type="Proteomes" id="UP000620124"/>
    </source>
</evidence>
<keyword evidence="5 9" id="KW-0274">FAD</keyword>
<evidence type="ECO:0000256" key="4">
    <source>
        <dbReference type="ARBA" id="ARBA00022729"/>
    </source>
</evidence>
<feature type="active site" description="Proton acceptor" evidence="8">
    <location>
        <position position="612"/>
    </location>
</feature>
<reference evidence="12" key="1">
    <citation type="submission" date="2020-05" db="EMBL/GenBank/DDBJ databases">
        <title>Mycena genomes resolve the evolution of fungal bioluminescence.</title>
        <authorList>
            <person name="Tsai I.J."/>
        </authorList>
    </citation>
    <scope>NUCLEOTIDE SEQUENCE</scope>
    <source>
        <strain evidence="12">CCC161011</strain>
    </source>
</reference>
<dbReference type="Pfam" id="PF05199">
    <property type="entry name" value="GMC_oxred_C"/>
    <property type="match status" value="1"/>
</dbReference>
<dbReference type="PIRSF" id="PIRSF000137">
    <property type="entry name" value="Alcohol_oxidase"/>
    <property type="match status" value="1"/>
</dbReference>
<evidence type="ECO:0000259" key="11">
    <source>
        <dbReference type="PROSITE" id="PS00624"/>
    </source>
</evidence>
<keyword evidence="13" id="KW-1185">Reference proteome</keyword>
<evidence type="ECO:0000256" key="7">
    <source>
        <dbReference type="ARBA" id="ARBA00023180"/>
    </source>
</evidence>
<dbReference type="GO" id="GO:0050660">
    <property type="term" value="F:flavin adenine dinucleotide binding"/>
    <property type="evidence" value="ECO:0007669"/>
    <property type="project" value="InterPro"/>
</dbReference>
<proteinExistence type="inferred from homology"/>
<evidence type="ECO:0000256" key="5">
    <source>
        <dbReference type="ARBA" id="ARBA00022827"/>
    </source>
</evidence>
<dbReference type="Gene3D" id="3.30.560.10">
    <property type="entry name" value="Glucose Oxidase, domain 3"/>
    <property type="match status" value="1"/>
</dbReference>
<sequence>MMRLIRSALRGAFLRSSTSTMILLATILLALGLSASHCAKATPVFGVTSSPDGIDGNTYDYIVIGGGLAGLTVAGRLSQDPAISVLVVEAGADDRDNPAIFDIYEFGVALDTPLDWQYPAEDGRIINSGKTLGGCSSVNGGSWTRGSVAQYDLWSTLLEESEADVGWNWDGMLHYMRKSENFMPPTPDQVAKGAESIPAVHGSSGPVHAAFSHGMYGGPQQPAFIASAMNASGVVHCPDLSAGNPNCVSMNPVSINYNDDDRRSSSAEAYLTPVENTRTNWVTLTQHLVTKIVWADMKLPLVATGIEFATYTNTTNGTTHFIAHARKEVIVAAGALRTPAVLQLSGIGDADILGPLNITTLIDLKTVGRNLQEQTNTAIAAGGTGFPVDGTGPNNAIAYPNFFQIFGNASSAKAAEVQNSIGAWAASQAPNGLSAEALETIFRKQVEVVLEDKAPMVEMFYITGPDVATNQILTNLWQLLPFSRGRVEIVSADPFEYPNIHVNYFNVSFDMDVMVAGLQLVRKIFKTPPLSNLSIGETIPGAAVPDDGEGGTAADWQPYILQNFGSVAHPIGTAAMMRRELGGVVNAQLKVYDTANVRVVDASVLPMQLSAHLSASLYGVAEKGADLIKAAQ</sequence>
<evidence type="ECO:0000256" key="3">
    <source>
        <dbReference type="ARBA" id="ARBA00022630"/>
    </source>
</evidence>
<dbReference type="InterPro" id="IPR007867">
    <property type="entry name" value="GMC_OxRtase_C"/>
</dbReference>
<dbReference type="PANTHER" id="PTHR11552">
    <property type="entry name" value="GLUCOSE-METHANOL-CHOLINE GMC OXIDOREDUCTASE"/>
    <property type="match status" value="1"/>
</dbReference>
<keyword evidence="7" id="KW-0325">Glycoprotein</keyword>
<evidence type="ECO:0000256" key="10">
    <source>
        <dbReference type="SAM" id="SignalP"/>
    </source>
</evidence>
<keyword evidence="6" id="KW-0560">Oxidoreductase</keyword>
<dbReference type="SUPFAM" id="SSF51905">
    <property type="entry name" value="FAD/NAD(P)-binding domain"/>
    <property type="match status" value="1"/>
</dbReference>
<evidence type="ECO:0000256" key="9">
    <source>
        <dbReference type="PIRSR" id="PIRSR000137-2"/>
    </source>
</evidence>
<feature type="signal peptide" evidence="10">
    <location>
        <begin position="1"/>
        <end position="41"/>
    </location>
</feature>
<keyword evidence="3" id="KW-0285">Flavoprotein</keyword>
<dbReference type="InterPro" id="IPR027424">
    <property type="entry name" value="Glucose_Oxidase_domain_2"/>
</dbReference>
<dbReference type="EMBL" id="JACAZI010000018">
    <property type="protein sequence ID" value="KAF7341422.1"/>
    <property type="molecule type" value="Genomic_DNA"/>
</dbReference>
<comment type="caution">
    <text evidence="12">The sequence shown here is derived from an EMBL/GenBank/DDBJ whole genome shotgun (WGS) entry which is preliminary data.</text>
</comment>
<dbReference type="AlphaFoldDB" id="A0A8H6XJ29"/>
<evidence type="ECO:0000256" key="1">
    <source>
        <dbReference type="ARBA" id="ARBA00001974"/>
    </source>
</evidence>
<evidence type="ECO:0000256" key="8">
    <source>
        <dbReference type="PIRSR" id="PIRSR000137-1"/>
    </source>
</evidence>
<dbReference type="Proteomes" id="UP000620124">
    <property type="component" value="Unassembled WGS sequence"/>
</dbReference>
<dbReference type="Gene3D" id="4.10.450.10">
    <property type="entry name" value="Glucose Oxidase, domain 2"/>
    <property type="match status" value="1"/>
</dbReference>
<evidence type="ECO:0000313" key="12">
    <source>
        <dbReference type="EMBL" id="KAF7341422.1"/>
    </source>
</evidence>
<dbReference type="OrthoDB" id="269227at2759"/>
<dbReference type="SUPFAM" id="SSF54373">
    <property type="entry name" value="FAD-linked reductases, C-terminal domain"/>
    <property type="match status" value="1"/>
</dbReference>
<feature type="active site" description="Proton donor" evidence="8">
    <location>
        <position position="569"/>
    </location>
</feature>
<comment type="cofactor">
    <cofactor evidence="1 9">
        <name>FAD</name>
        <dbReference type="ChEBI" id="CHEBI:57692"/>
    </cofactor>
</comment>
<dbReference type="InterPro" id="IPR036188">
    <property type="entry name" value="FAD/NAD-bd_sf"/>
</dbReference>
<feature type="chain" id="PRO_5034508989" evidence="10">
    <location>
        <begin position="42"/>
        <end position="632"/>
    </location>
</feature>
<feature type="binding site" evidence="9">
    <location>
        <position position="289"/>
    </location>
    <ligand>
        <name>FAD</name>
        <dbReference type="ChEBI" id="CHEBI:57692"/>
    </ligand>
</feature>
<dbReference type="GO" id="GO:0016614">
    <property type="term" value="F:oxidoreductase activity, acting on CH-OH group of donors"/>
    <property type="evidence" value="ECO:0007669"/>
    <property type="project" value="InterPro"/>
</dbReference>
<feature type="domain" description="Glucose-methanol-choline oxidoreductase N-terminal" evidence="11">
    <location>
        <begin position="334"/>
        <end position="348"/>
    </location>
</feature>
<keyword evidence="4 10" id="KW-0732">Signal</keyword>
<protein>
    <submittedName>
        <fullName evidence="12">Glucose oxidase</fullName>
    </submittedName>
</protein>
<dbReference type="Pfam" id="PF00732">
    <property type="entry name" value="GMC_oxred_N"/>
    <property type="match status" value="1"/>
</dbReference>
<evidence type="ECO:0000256" key="6">
    <source>
        <dbReference type="ARBA" id="ARBA00023002"/>
    </source>
</evidence>
<dbReference type="InterPro" id="IPR000172">
    <property type="entry name" value="GMC_OxRdtase_N"/>
</dbReference>
<name>A0A8H6XJ29_9AGAR</name>
<evidence type="ECO:0000256" key="2">
    <source>
        <dbReference type="ARBA" id="ARBA00010790"/>
    </source>
</evidence>
<gene>
    <name evidence="12" type="ORF">MVEN_01879300</name>
</gene>
<accession>A0A8H6XJ29</accession>
<dbReference type="Gene3D" id="3.50.50.60">
    <property type="entry name" value="FAD/NAD(P)-binding domain"/>
    <property type="match status" value="1"/>
</dbReference>
<dbReference type="PROSITE" id="PS00624">
    <property type="entry name" value="GMC_OXRED_2"/>
    <property type="match status" value="1"/>
</dbReference>
<organism evidence="12 13">
    <name type="scientific">Mycena venus</name>
    <dbReference type="NCBI Taxonomy" id="2733690"/>
    <lineage>
        <taxon>Eukaryota</taxon>
        <taxon>Fungi</taxon>
        <taxon>Dikarya</taxon>
        <taxon>Basidiomycota</taxon>
        <taxon>Agaricomycotina</taxon>
        <taxon>Agaricomycetes</taxon>
        <taxon>Agaricomycetidae</taxon>
        <taxon>Agaricales</taxon>
        <taxon>Marasmiineae</taxon>
        <taxon>Mycenaceae</taxon>
        <taxon>Mycena</taxon>
    </lineage>
</organism>
<dbReference type="InterPro" id="IPR012132">
    <property type="entry name" value="GMC_OxRdtase"/>
</dbReference>